<dbReference type="Gene3D" id="1.10.10.60">
    <property type="entry name" value="Homeodomain-like"/>
    <property type="match status" value="1"/>
</dbReference>
<organism evidence="2 3">
    <name type="scientific">Maliponia aquimaris</name>
    <dbReference type="NCBI Taxonomy" id="1673631"/>
    <lineage>
        <taxon>Bacteria</taxon>
        <taxon>Pseudomonadati</taxon>
        <taxon>Pseudomonadota</taxon>
        <taxon>Alphaproteobacteria</taxon>
        <taxon>Rhodobacterales</taxon>
        <taxon>Paracoccaceae</taxon>
        <taxon>Maliponia</taxon>
    </lineage>
</organism>
<evidence type="ECO:0000313" key="3">
    <source>
        <dbReference type="Proteomes" id="UP000207598"/>
    </source>
</evidence>
<evidence type="ECO:0000259" key="1">
    <source>
        <dbReference type="Pfam" id="PF09039"/>
    </source>
</evidence>
<dbReference type="SUPFAM" id="SSF46689">
    <property type="entry name" value="Homeodomain-like"/>
    <property type="match status" value="1"/>
</dbReference>
<reference evidence="2 3" key="1">
    <citation type="submission" date="2017-05" db="EMBL/GenBank/DDBJ databases">
        <authorList>
            <person name="Song R."/>
            <person name="Chenine A.L."/>
            <person name="Ruprecht R.M."/>
        </authorList>
    </citation>
    <scope>NUCLEOTIDE SEQUENCE [LARGE SCALE GENOMIC DNA]</scope>
    <source>
        <strain evidence="2 3">CECT 8898</strain>
    </source>
</reference>
<feature type="domain" description="Mu DNA binding I gamma subdomain" evidence="1">
    <location>
        <begin position="86"/>
        <end position="188"/>
    </location>
</feature>
<dbReference type="InterPro" id="IPR015126">
    <property type="entry name" value="Mu_I-gamma"/>
</dbReference>
<dbReference type="Proteomes" id="UP000207598">
    <property type="component" value="Unassembled WGS sequence"/>
</dbReference>
<dbReference type="AlphaFoldDB" id="A0A238L7M5"/>
<proteinExistence type="predicted"/>
<name>A0A238L7M5_9RHOB</name>
<evidence type="ECO:0000313" key="2">
    <source>
        <dbReference type="EMBL" id="SMX50840.1"/>
    </source>
</evidence>
<sequence>MRRAYWRRELDRLHLDQGQFDDAAHAVFMEAPAKARARAERKALIAATLTGLRARGLKGKELFAVVRQKFGKDGTSDKDLMRVERRVKGVDPINYAPALLDNYKPTAKHAEFSEEAWRFFLTMIRDAAPDWPLKEAWRRVRDAGRVTGWSVPSYATFFRRWKELSEAQRMHARHGRDETAKRLSIPAQRDRRRSCRLSWFPWTGARSISGWTGATARRRGP</sequence>
<dbReference type="Pfam" id="PF09039">
    <property type="entry name" value="HTH_Tnp_Mu_2"/>
    <property type="match status" value="1"/>
</dbReference>
<dbReference type="EMBL" id="FXYF01000030">
    <property type="protein sequence ID" value="SMX50840.1"/>
    <property type="molecule type" value="Genomic_DNA"/>
</dbReference>
<gene>
    <name evidence="2" type="ORF">MAA8898_05041</name>
</gene>
<accession>A0A238L7M5</accession>
<keyword evidence="3" id="KW-1185">Reference proteome</keyword>
<dbReference type="InterPro" id="IPR009057">
    <property type="entry name" value="Homeodomain-like_sf"/>
</dbReference>
<protein>
    <submittedName>
        <fullName evidence="2">Mu DNA binding, I gamma subdomain</fullName>
    </submittedName>
</protein>